<comment type="caution">
    <text evidence="1">The sequence shown here is derived from an EMBL/GenBank/DDBJ whole genome shotgun (WGS) entry which is preliminary data.</text>
</comment>
<dbReference type="EMBL" id="JAFKCV010000003">
    <property type="protein sequence ID" value="MBN7824748.1"/>
    <property type="molecule type" value="Genomic_DNA"/>
</dbReference>
<dbReference type="AlphaFoldDB" id="A0A939DL62"/>
<evidence type="ECO:0000313" key="2">
    <source>
        <dbReference type="Proteomes" id="UP000664654"/>
    </source>
</evidence>
<gene>
    <name evidence="1" type="ORF">J0A66_05860</name>
</gene>
<dbReference type="RefSeq" id="WP_206572871.1">
    <property type="nucleotide sequence ID" value="NZ_JAFKCV010000003.1"/>
</dbReference>
<protein>
    <submittedName>
        <fullName evidence="1">Uncharacterized protein</fullName>
    </submittedName>
</protein>
<dbReference type="Proteomes" id="UP000664654">
    <property type="component" value="Unassembled WGS sequence"/>
</dbReference>
<accession>A0A939DL62</accession>
<sequence length="64" mass="7117">MIRLTEDQSIALDHVTRQPATDTAEAMREAYCAQTDAELLKAAHRLVHQMGRQMISAQDAVNGH</sequence>
<keyword evidence="2" id="KW-1185">Reference proteome</keyword>
<reference evidence="1" key="1">
    <citation type="submission" date="2021-03" db="EMBL/GenBank/DDBJ databases">
        <title>novel species isolated from a fishpond in China.</title>
        <authorList>
            <person name="Lu H."/>
            <person name="Cai Z."/>
        </authorList>
    </citation>
    <scope>NUCLEOTIDE SEQUENCE</scope>
    <source>
        <strain evidence="1">JCM 30855</strain>
    </source>
</reference>
<organism evidence="1 2">
    <name type="scientific">Bowmanella dokdonensis</name>
    <dbReference type="NCBI Taxonomy" id="751969"/>
    <lineage>
        <taxon>Bacteria</taxon>
        <taxon>Pseudomonadati</taxon>
        <taxon>Pseudomonadota</taxon>
        <taxon>Gammaproteobacteria</taxon>
        <taxon>Alteromonadales</taxon>
        <taxon>Alteromonadaceae</taxon>
        <taxon>Bowmanella</taxon>
    </lineage>
</organism>
<name>A0A939DL62_9ALTE</name>
<proteinExistence type="predicted"/>
<evidence type="ECO:0000313" key="1">
    <source>
        <dbReference type="EMBL" id="MBN7824748.1"/>
    </source>
</evidence>